<protein>
    <recommendedName>
        <fullName evidence="4">CXXC-type domain-containing protein</fullName>
    </recommendedName>
</protein>
<proteinExistence type="predicted"/>
<organism evidence="2 3">
    <name type="scientific">Burkholderia pseudomallei</name>
    <name type="common">Pseudomonas pseudomallei</name>
    <dbReference type="NCBI Taxonomy" id="28450"/>
    <lineage>
        <taxon>Bacteria</taxon>
        <taxon>Pseudomonadati</taxon>
        <taxon>Pseudomonadota</taxon>
        <taxon>Betaproteobacteria</taxon>
        <taxon>Burkholderiales</taxon>
        <taxon>Burkholderiaceae</taxon>
        <taxon>Burkholderia</taxon>
        <taxon>pseudomallei group</taxon>
    </lineage>
</organism>
<sequence>MDLGHKLDRQNAQIQLPVLVGRRARLEPGHAAHTAAHSPAFTVAGPRDEHASSRDARPASARPGRRVESRRASTRAGGRRTRRVHSAVKRVKRVKCVKCGECSECSECSECGECGFQANSAISA</sequence>
<reference evidence="2 3" key="1">
    <citation type="submission" date="2017-11" db="EMBL/GenBank/DDBJ databases">
        <title>Molecular characterization of Burkholderia pseudomallei and closely related isolates from Vietnam.</title>
        <authorList>
            <person name="Ustinov D.V."/>
            <person name="Antonov A.S."/>
            <person name="Avdusheva E.F."/>
            <person name="Shpak I.M."/>
            <person name="Zakharova I.B."/>
            <person name="Thi L.A."/>
            <person name="Teteryatnikova N."/>
            <person name="Lopasteyskaya Y.A."/>
            <person name="Kuzyutina J.A."/>
            <person name="Ngo T.N."/>
            <person name="Victorov D.V."/>
        </authorList>
    </citation>
    <scope>NUCLEOTIDE SEQUENCE [LARGE SCALE GENOMIC DNA]</scope>
    <source>
        <strain evidence="2 3">V1512</strain>
    </source>
</reference>
<accession>A0AAX0U900</accession>
<feature type="compositionally biased region" description="Basic and acidic residues" evidence="1">
    <location>
        <begin position="46"/>
        <end position="57"/>
    </location>
</feature>
<dbReference type="AlphaFoldDB" id="A0AAX0U900"/>
<gene>
    <name evidence="2" type="ORF">CWD88_15800</name>
</gene>
<evidence type="ECO:0000313" key="3">
    <source>
        <dbReference type="Proteomes" id="UP000231878"/>
    </source>
</evidence>
<evidence type="ECO:0000313" key="2">
    <source>
        <dbReference type="EMBL" id="PJO65201.1"/>
    </source>
</evidence>
<feature type="region of interest" description="Disordered" evidence="1">
    <location>
        <begin position="25"/>
        <end position="85"/>
    </location>
</feature>
<dbReference type="Proteomes" id="UP000231878">
    <property type="component" value="Unassembled WGS sequence"/>
</dbReference>
<name>A0AAX0U900_BURPE</name>
<comment type="caution">
    <text evidence="2">The sequence shown here is derived from an EMBL/GenBank/DDBJ whole genome shotgun (WGS) entry which is preliminary data.</text>
</comment>
<evidence type="ECO:0000256" key="1">
    <source>
        <dbReference type="SAM" id="MobiDB-lite"/>
    </source>
</evidence>
<evidence type="ECO:0008006" key="4">
    <source>
        <dbReference type="Google" id="ProtNLM"/>
    </source>
</evidence>
<dbReference type="EMBL" id="PHRB01000014">
    <property type="protein sequence ID" value="PJO65201.1"/>
    <property type="molecule type" value="Genomic_DNA"/>
</dbReference>